<dbReference type="EMBL" id="BSRI01000002">
    <property type="protein sequence ID" value="GLV59038.1"/>
    <property type="molecule type" value="Genomic_DNA"/>
</dbReference>
<reference evidence="1 2" key="1">
    <citation type="submission" date="2023-02" db="EMBL/GenBank/DDBJ databases">
        <title>Dictyobacter halimunensis sp. nov., a new member of the class Ktedonobacteria from forest soil in a geothermal area.</title>
        <authorList>
            <person name="Rachmania M.K."/>
            <person name="Ningsih F."/>
            <person name="Sakai Y."/>
            <person name="Yabe S."/>
            <person name="Yokota A."/>
            <person name="Sjamsuridzal W."/>
        </authorList>
    </citation>
    <scope>NUCLEOTIDE SEQUENCE [LARGE SCALE GENOMIC DNA]</scope>
    <source>
        <strain evidence="1 2">S3.2.2.5</strain>
    </source>
</reference>
<evidence type="ECO:0008006" key="3">
    <source>
        <dbReference type="Google" id="ProtNLM"/>
    </source>
</evidence>
<comment type="caution">
    <text evidence="1">The sequence shown here is derived from an EMBL/GenBank/DDBJ whole genome shotgun (WGS) entry which is preliminary data.</text>
</comment>
<gene>
    <name evidence="1" type="ORF">KDH_58660</name>
</gene>
<sequence>MLMEDTLHGNAQKLGAKGKSVETRVLPETALAADPMPSGIPPQGSVVVTVSRQFGSGGSDIAHLVAKASGLNYVDQKIITEVAERLGVDIEYAAQQDEQTTGISGNILEALRSSNPFNVHYMYPAAKAQSQSQELAYFHLTQRVILELATQGNAIIVGRGSQFLLHNNPRTLHIHIFAPMEYRIDYVMKQYQVNRANAKEMIEQRDDEQARYLRRYYGVDGQQPNFYHLLINTGLFSFESATNFICQALPIVQAIV</sequence>
<dbReference type="Gene3D" id="3.40.50.300">
    <property type="entry name" value="P-loop containing nucleotide triphosphate hydrolases"/>
    <property type="match status" value="1"/>
</dbReference>
<evidence type="ECO:0000313" key="1">
    <source>
        <dbReference type="EMBL" id="GLV59038.1"/>
    </source>
</evidence>
<organism evidence="1 2">
    <name type="scientific">Dictyobacter halimunensis</name>
    <dbReference type="NCBI Taxonomy" id="3026934"/>
    <lineage>
        <taxon>Bacteria</taxon>
        <taxon>Bacillati</taxon>
        <taxon>Chloroflexota</taxon>
        <taxon>Ktedonobacteria</taxon>
        <taxon>Ktedonobacterales</taxon>
        <taxon>Dictyobacteraceae</taxon>
        <taxon>Dictyobacter</taxon>
    </lineage>
</organism>
<protein>
    <recommendedName>
        <fullName evidence="3">Cytidylate kinase</fullName>
    </recommendedName>
</protein>
<dbReference type="SUPFAM" id="SSF52540">
    <property type="entry name" value="P-loop containing nucleoside triphosphate hydrolases"/>
    <property type="match status" value="1"/>
</dbReference>
<accession>A0ABQ6FYZ9</accession>
<dbReference type="Pfam" id="PF13189">
    <property type="entry name" value="Cytidylate_kin2"/>
    <property type="match status" value="1"/>
</dbReference>
<proteinExistence type="predicted"/>
<dbReference type="InterPro" id="IPR027417">
    <property type="entry name" value="P-loop_NTPase"/>
</dbReference>
<keyword evidence="2" id="KW-1185">Reference proteome</keyword>
<dbReference type="Proteomes" id="UP001344906">
    <property type="component" value="Unassembled WGS sequence"/>
</dbReference>
<evidence type="ECO:0000313" key="2">
    <source>
        <dbReference type="Proteomes" id="UP001344906"/>
    </source>
</evidence>
<name>A0ABQ6FYZ9_9CHLR</name>